<feature type="transmembrane region" description="Helical" evidence="1">
    <location>
        <begin position="31"/>
        <end position="49"/>
    </location>
</feature>
<evidence type="ECO:0008006" key="4">
    <source>
        <dbReference type="Google" id="ProtNLM"/>
    </source>
</evidence>
<organism evidence="2 3">
    <name type="scientific">Bacillus coahuilensis p1.1.43</name>
    <dbReference type="NCBI Taxonomy" id="1150625"/>
    <lineage>
        <taxon>Bacteria</taxon>
        <taxon>Bacillati</taxon>
        <taxon>Bacillota</taxon>
        <taxon>Bacilli</taxon>
        <taxon>Bacillales</taxon>
        <taxon>Bacillaceae</taxon>
        <taxon>Bacillus</taxon>
    </lineage>
</organism>
<feature type="transmembrane region" description="Helical" evidence="1">
    <location>
        <begin position="125"/>
        <end position="149"/>
    </location>
</feature>
<dbReference type="PANTHER" id="PTHR39419">
    <property type="entry name" value="SLL0814 PROTEIN"/>
    <property type="match status" value="1"/>
</dbReference>
<dbReference type="PANTHER" id="PTHR39419:SF1">
    <property type="entry name" value="SLL0814 PROTEIN"/>
    <property type="match status" value="1"/>
</dbReference>
<dbReference type="EMBL" id="LDYG01000028">
    <property type="protein sequence ID" value="KUP06620.1"/>
    <property type="molecule type" value="Genomic_DNA"/>
</dbReference>
<evidence type="ECO:0000256" key="1">
    <source>
        <dbReference type="SAM" id="Phobius"/>
    </source>
</evidence>
<dbReference type="OrthoDB" id="9811293at2"/>
<feature type="transmembrane region" description="Helical" evidence="1">
    <location>
        <begin position="92"/>
        <end position="118"/>
    </location>
</feature>
<feature type="transmembrane region" description="Helical" evidence="1">
    <location>
        <begin position="5"/>
        <end position="25"/>
    </location>
</feature>
<dbReference type="Pfam" id="PF04240">
    <property type="entry name" value="Caroten_synth"/>
    <property type="match status" value="1"/>
</dbReference>
<keyword evidence="1" id="KW-0472">Membrane</keyword>
<proteinExistence type="predicted"/>
<feature type="transmembrane region" description="Helical" evidence="1">
    <location>
        <begin position="56"/>
        <end position="72"/>
    </location>
</feature>
<dbReference type="STRING" id="1150625.Q75_08000"/>
<dbReference type="InterPro" id="IPR007354">
    <property type="entry name" value="CruF-like"/>
</dbReference>
<protein>
    <recommendedName>
        <fullName evidence="4">Carotenoid biosynthesis protein</fullName>
    </recommendedName>
</protein>
<comment type="caution">
    <text evidence="2">The sequence shown here is derived from an EMBL/GenBank/DDBJ whole genome shotgun (WGS) entry which is preliminary data.</text>
</comment>
<dbReference type="Proteomes" id="UP000074108">
    <property type="component" value="Unassembled WGS sequence"/>
</dbReference>
<reference evidence="2 3" key="1">
    <citation type="journal article" date="2016" name="Front. Microbiol.">
        <title>Microevolution Analysis of Bacillus coahuilensis Unveils Differences in Phosphorus Acquisition Strategies and Their Regulation.</title>
        <authorList>
            <person name="Gomez-Lunar Z."/>
            <person name="Hernandez-Gonzalez I."/>
            <person name="Rodriguez-Torres M.D."/>
            <person name="Souza V."/>
            <person name="Olmedo-Alvarez G."/>
        </authorList>
    </citation>
    <scope>NUCLEOTIDE SEQUENCE [LARGE SCALE GENOMIC DNA]</scope>
    <source>
        <strain evidence="3">p1.1.43</strain>
    </source>
</reference>
<evidence type="ECO:0000313" key="3">
    <source>
        <dbReference type="Proteomes" id="UP000074108"/>
    </source>
</evidence>
<accession>A0A147K8V0</accession>
<keyword evidence="3" id="KW-1185">Reference proteome</keyword>
<dbReference type="PATRIC" id="fig|1150625.3.peg.1691"/>
<gene>
    <name evidence="2" type="ORF">Q75_08000</name>
</gene>
<dbReference type="AlphaFoldDB" id="A0A147K8V0"/>
<keyword evidence="1" id="KW-1133">Transmembrane helix</keyword>
<feature type="transmembrane region" description="Helical" evidence="1">
    <location>
        <begin position="169"/>
        <end position="186"/>
    </location>
</feature>
<evidence type="ECO:0000313" key="2">
    <source>
        <dbReference type="EMBL" id="KUP06620.1"/>
    </source>
</evidence>
<name>A0A147K8V0_9BACI</name>
<sequence>MGKKIWTFFIIWYICGVILVAFDLLPPWLEWANSVFLYVSGLIVILYLLNSLEKKFYAVIISLFIIVLTIFAEHLGVEYGLIFGEYHYEKDFGIQFLGVPVTIGFAWLLVVGSSMVYFLHIKNAFLYAILTSILAVNMDLIIDPVSFVVKEYWIWEGTGFYYGIPNQNFIGWFSVSFVIQLGLFYLKQWKGFSSDPIWEARLRVLYFLVMFMFVLTAMMNGLWVGPVLVLTIFTVMSTFSVRGRSA</sequence>
<keyword evidence="1" id="KW-0812">Transmembrane</keyword>